<dbReference type="InterPro" id="IPR036866">
    <property type="entry name" value="RibonucZ/Hydroxyglut_hydro"/>
</dbReference>
<gene>
    <name evidence="2" type="ORF">A2849_00855</name>
</gene>
<name>A0A1G2M9F4_9BACT</name>
<evidence type="ECO:0000313" key="3">
    <source>
        <dbReference type="Proteomes" id="UP000178121"/>
    </source>
</evidence>
<dbReference type="SUPFAM" id="SSF56281">
    <property type="entry name" value="Metallo-hydrolase/oxidoreductase"/>
    <property type="match status" value="1"/>
</dbReference>
<protein>
    <recommendedName>
        <fullName evidence="1">Metallo-beta-lactamase domain-containing protein</fullName>
    </recommendedName>
</protein>
<evidence type="ECO:0000259" key="1">
    <source>
        <dbReference type="SMART" id="SM00849"/>
    </source>
</evidence>
<dbReference type="EMBL" id="MHRI01000029">
    <property type="protein sequence ID" value="OHA20527.1"/>
    <property type="molecule type" value="Genomic_DNA"/>
</dbReference>
<dbReference type="InterPro" id="IPR050114">
    <property type="entry name" value="UPF0173_UPF0282_UlaG_hydrolase"/>
</dbReference>
<dbReference type="InterPro" id="IPR001279">
    <property type="entry name" value="Metallo-B-lactamas"/>
</dbReference>
<reference evidence="2 3" key="1">
    <citation type="journal article" date="2016" name="Nat. Commun.">
        <title>Thousands of microbial genomes shed light on interconnected biogeochemical processes in an aquifer system.</title>
        <authorList>
            <person name="Anantharaman K."/>
            <person name="Brown C.T."/>
            <person name="Hug L.A."/>
            <person name="Sharon I."/>
            <person name="Castelle C.J."/>
            <person name="Probst A.J."/>
            <person name="Thomas B.C."/>
            <person name="Singh A."/>
            <person name="Wilkins M.J."/>
            <person name="Karaoz U."/>
            <person name="Brodie E.L."/>
            <person name="Williams K.H."/>
            <person name="Hubbard S.S."/>
            <person name="Banfield J.F."/>
        </authorList>
    </citation>
    <scope>NUCLEOTIDE SEQUENCE [LARGE SCALE GENOMIC DNA]</scope>
</reference>
<dbReference type="PANTHER" id="PTHR43546:SF3">
    <property type="entry name" value="UPF0173 METAL-DEPENDENT HYDROLASE MJ1163"/>
    <property type="match status" value="1"/>
</dbReference>
<evidence type="ECO:0000313" key="2">
    <source>
        <dbReference type="EMBL" id="OHA20527.1"/>
    </source>
</evidence>
<dbReference type="Proteomes" id="UP000178121">
    <property type="component" value="Unassembled WGS sequence"/>
</dbReference>
<dbReference type="SMART" id="SM00849">
    <property type="entry name" value="Lactamase_B"/>
    <property type="match status" value="1"/>
</dbReference>
<feature type="domain" description="Metallo-beta-lactamase" evidence="1">
    <location>
        <begin position="7"/>
        <end position="175"/>
    </location>
</feature>
<dbReference type="Gene3D" id="3.60.15.10">
    <property type="entry name" value="Ribonuclease Z/Hydroxyacylglutathione hydrolase-like"/>
    <property type="match status" value="1"/>
</dbReference>
<sequence>MRITKLGHCCLVVEENGTRIMTDPGAYSTLQNEATHIDYIFITHEHQDHLHVESLIKVLANNKDARIITNKAVGRILDEKGIPRELLEHGGVRDFSGVRVEGHGEKHAVIYKEFGQVQNTGYFFANRFFYPGDAFFDPQKPVEILALPVAGPWMKISEAVEYAKLVKPKVCFPVHDGMLKILGPFHGVPQAVLAEAGIDFRPAVEGTEFSL</sequence>
<dbReference type="AlphaFoldDB" id="A0A1G2M9F4"/>
<proteinExistence type="predicted"/>
<dbReference type="Pfam" id="PF13483">
    <property type="entry name" value="Lactamase_B_3"/>
    <property type="match status" value="1"/>
</dbReference>
<comment type="caution">
    <text evidence="2">The sequence shown here is derived from an EMBL/GenBank/DDBJ whole genome shotgun (WGS) entry which is preliminary data.</text>
</comment>
<organism evidence="2 3">
    <name type="scientific">Candidatus Taylorbacteria bacterium RIFCSPHIGHO2_01_FULL_51_15</name>
    <dbReference type="NCBI Taxonomy" id="1802304"/>
    <lineage>
        <taxon>Bacteria</taxon>
        <taxon>Candidatus Tayloriibacteriota</taxon>
    </lineage>
</organism>
<accession>A0A1G2M9F4</accession>
<dbReference type="PANTHER" id="PTHR43546">
    <property type="entry name" value="UPF0173 METAL-DEPENDENT HYDROLASE MJ1163-RELATED"/>
    <property type="match status" value="1"/>
</dbReference>